<dbReference type="Gene3D" id="3.90.25.10">
    <property type="entry name" value="UDP-galactose 4-epimerase, domain 1"/>
    <property type="match status" value="1"/>
</dbReference>
<evidence type="ECO:0000259" key="1">
    <source>
        <dbReference type="Pfam" id="PF13460"/>
    </source>
</evidence>
<dbReference type="CDD" id="cd05269">
    <property type="entry name" value="TMR_SDR_a"/>
    <property type="match status" value="1"/>
</dbReference>
<dbReference type="InterPro" id="IPR052718">
    <property type="entry name" value="NmrA-type_oxidoreductase"/>
</dbReference>
<dbReference type="SUPFAM" id="SSF51735">
    <property type="entry name" value="NAD(P)-binding Rossmann-fold domains"/>
    <property type="match status" value="1"/>
</dbReference>
<dbReference type="EMBL" id="BJUV01000044">
    <property type="protein sequence ID" value="GEK84587.1"/>
    <property type="molecule type" value="Genomic_DNA"/>
</dbReference>
<proteinExistence type="predicted"/>
<reference evidence="2 3" key="1">
    <citation type="submission" date="2019-07" db="EMBL/GenBank/DDBJ databases">
        <title>Whole genome shotgun sequence of Frigoribacterium faeni NBRC 103066.</title>
        <authorList>
            <person name="Hosoyama A."/>
            <person name="Uohara A."/>
            <person name="Ohji S."/>
            <person name="Ichikawa N."/>
        </authorList>
    </citation>
    <scope>NUCLEOTIDE SEQUENCE [LARGE SCALE GENOMIC DNA]</scope>
    <source>
        <strain evidence="2 3">NBRC 103066</strain>
    </source>
</reference>
<evidence type="ECO:0000313" key="2">
    <source>
        <dbReference type="EMBL" id="GEK84587.1"/>
    </source>
</evidence>
<dbReference type="Proteomes" id="UP000321154">
    <property type="component" value="Unassembled WGS sequence"/>
</dbReference>
<keyword evidence="3" id="KW-1185">Reference proteome</keyword>
<dbReference type="PANTHER" id="PTHR47129:SF1">
    <property type="entry name" value="NMRA-LIKE DOMAIN-CONTAINING PROTEIN"/>
    <property type="match status" value="1"/>
</dbReference>
<dbReference type="InterPro" id="IPR036291">
    <property type="entry name" value="NAD(P)-bd_dom_sf"/>
</dbReference>
<accession>A0ABQ0USZ6</accession>
<dbReference type="PANTHER" id="PTHR47129">
    <property type="entry name" value="QUINONE OXIDOREDUCTASE 2"/>
    <property type="match status" value="1"/>
</dbReference>
<protein>
    <submittedName>
        <fullName evidence="2">NAD(P)-dependent oxidoreductase</fullName>
    </submittedName>
</protein>
<organism evidence="2 3">
    <name type="scientific">Frigoribacterium faeni</name>
    <dbReference type="NCBI Taxonomy" id="145483"/>
    <lineage>
        <taxon>Bacteria</taxon>
        <taxon>Bacillati</taxon>
        <taxon>Actinomycetota</taxon>
        <taxon>Actinomycetes</taxon>
        <taxon>Micrococcales</taxon>
        <taxon>Microbacteriaceae</taxon>
        <taxon>Frigoribacterium</taxon>
    </lineage>
</organism>
<sequence>MSGEPGWREYATERNTMSIIVTAASGQLGRLAVEALLARGAAPESIVATSRDVSKLSAFADRGVRTAVLDYTDPDTIAAVVQADDVVVLISSDAVGQRLDQHKAVIDAASTAGAARVIYTSAPKATTSTLILAPEHKATEEHLAASSVPATVLRNGWYTENYAGEVATARESGVVSASVGDGRVASASRADYAEAIAVAALDESTSGQVYELSGDHAWDWNELAEAVSSITGTPVVYEPLTPEQHAERLTGFGLDEGTVGFVVALDGNIRDGLLAETSGDLSRLIGRPTTPLAEGLAAAQG</sequence>
<name>A0ABQ0USZ6_9MICO</name>
<evidence type="ECO:0000313" key="3">
    <source>
        <dbReference type="Proteomes" id="UP000321154"/>
    </source>
</evidence>
<dbReference type="Gene3D" id="3.40.50.720">
    <property type="entry name" value="NAD(P)-binding Rossmann-like Domain"/>
    <property type="match status" value="1"/>
</dbReference>
<dbReference type="InterPro" id="IPR016040">
    <property type="entry name" value="NAD(P)-bd_dom"/>
</dbReference>
<gene>
    <name evidence="2" type="ORF">FFA01_28960</name>
</gene>
<comment type="caution">
    <text evidence="2">The sequence shown here is derived from an EMBL/GenBank/DDBJ whole genome shotgun (WGS) entry which is preliminary data.</text>
</comment>
<dbReference type="Pfam" id="PF13460">
    <property type="entry name" value="NAD_binding_10"/>
    <property type="match status" value="1"/>
</dbReference>
<feature type="domain" description="NAD(P)-binding" evidence="1">
    <location>
        <begin position="24"/>
        <end position="198"/>
    </location>
</feature>